<name>A0AAN5C2K7_ASPOZ</name>
<evidence type="ECO:0000256" key="1">
    <source>
        <dbReference type="SAM" id="SignalP"/>
    </source>
</evidence>
<dbReference type="Proteomes" id="UP001165205">
    <property type="component" value="Unassembled WGS sequence"/>
</dbReference>
<evidence type="ECO:0000313" key="2">
    <source>
        <dbReference type="EMBL" id="GMG37215.1"/>
    </source>
</evidence>
<sequence>MRLSIRVGTAALLILAIFLIKRHIDTVQDDSRVPLSSFWRFGGSSAGSDSGNQGAPVDKTAMESDVISPQNYETTPIIVPNDRALVMAKLASEDTSWVANDLNE</sequence>
<reference evidence="2" key="1">
    <citation type="submission" date="2023-04" db="EMBL/GenBank/DDBJ databases">
        <title>Aspergillus oryzae NBRC 4228.</title>
        <authorList>
            <person name="Ichikawa N."/>
            <person name="Sato H."/>
            <person name="Tonouchi N."/>
        </authorList>
    </citation>
    <scope>NUCLEOTIDE SEQUENCE</scope>
    <source>
        <strain evidence="2">NBRC 4228</strain>
    </source>
</reference>
<organism evidence="2 3">
    <name type="scientific">Aspergillus oryzae</name>
    <name type="common">Yellow koji mold</name>
    <dbReference type="NCBI Taxonomy" id="5062"/>
    <lineage>
        <taxon>Eukaryota</taxon>
        <taxon>Fungi</taxon>
        <taxon>Dikarya</taxon>
        <taxon>Ascomycota</taxon>
        <taxon>Pezizomycotina</taxon>
        <taxon>Eurotiomycetes</taxon>
        <taxon>Eurotiomycetidae</taxon>
        <taxon>Eurotiales</taxon>
        <taxon>Aspergillaceae</taxon>
        <taxon>Aspergillus</taxon>
        <taxon>Aspergillus subgen. Circumdati</taxon>
    </lineage>
</organism>
<comment type="caution">
    <text evidence="2">The sequence shown here is derived from an EMBL/GenBank/DDBJ whole genome shotgun (WGS) entry which is preliminary data.</text>
</comment>
<feature type="signal peptide" evidence="1">
    <location>
        <begin position="1"/>
        <end position="26"/>
    </location>
</feature>
<proteinExistence type="predicted"/>
<evidence type="ECO:0000313" key="3">
    <source>
        <dbReference type="Proteomes" id="UP001165205"/>
    </source>
</evidence>
<feature type="chain" id="PRO_5043014306" evidence="1">
    <location>
        <begin position="27"/>
        <end position="104"/>
    </location>
</feature>
<dbReference type="EMBL" id="BSYA01000229">
    <property type="protein sequence ID" value="GMG37215.1"/>
    <property type="molecule type" value="Genomic_DNA"/>
</dbReference>
<dbReference type="AlphaFoldDB" id="A0AAN5C2K7"/>
<keyword evidence="1" id="KW-0732">Signal</keyword>
<protein>
    <submittedName>
        <fullName evidence="2">Unnamed protein product</fullName>
    </submittedName>
</protein>
<gene>
    <name evidence="2" type="ORF">Aory04_001212000</name>
</gene>
<accession>A0AAN5C2K7</accession>